<dbReference type="AlphaFoldDB" id="A0A7W5ZH89"/>
<dbReference type="GO" id="GO:0050361">
    <property type="term" value="F:tryptophan 2-monooxygenase activity"/>
    <property type="evidence" value="ECO:0007669"/>
    <property type="project" value="UniProtKB-EC"/>
</dbReference>
<evidence type="ECO:0000259" key="7">
    <source>
        <dbReference type="Pfam" id="PF01593"/>
    </source>
</evidence>
<organism evidence="8 9">
    <name type="scientific">Runella defluvii</name>
    <dbReference type="NCBI Taxonomy" id="370973"/>
    <lineage>
        <taxon>Bacteria</taxon>
        <taxon>Pseudomonadati</taxon>
        <taxon>Bacteroidota</taxon>
        <taxon>Cytophagia</taxon>
        <taxon>Cytophagales</taxon>
        <taxon>Spirosomataceae</taxon>
        <taxon>Runella</taxon>
    </lineage>
</organism>
<evidence type="ECO:0000313" key="8">
    <source>
        <dbReference type="EMBL" id="MBB3837258.1"/>
    </source>
</evidence>
<accession>A0A7W5ZH89</accession>
<sequence>MQRRDFIKHTLLATGAVALENCQPKDPYAPRKYEGQIAIIGAGAAGLYAGYLLEQQGANYTIYEAAEQIGGRIRPLKGLADFEVELGAEKIRGSRSTLYDWAKESGASLLPTSGTDYYQIGTLLRTEAQWNTDLDFRLAMLLSQQARAYSGNETTLAQLMETTKLVAKVRHIPDALIANNYGTSASRLGLLGVAEAEATWSAGRDNYLLGNRSLLSLLEEKCKNVIPKVVLNKQIKRIDFTNSPIVLEDAQAQRRFADKVIVTVPLSILQANDIQFTPSLPEAKLTAIRNIGMGAGIKVALVFNRRFWEANTGSIYTSGSVPEYWVSSAGRSTSSFVLSGFVTGERAEVLSGQTSTVIIQNLLKELDTIYGKGTATAALTNAKVMDWGKEPFIKGAYSFPIPNGGGLLTRQTLSQPIQRKVYFAGEATHYGGHSGTVHGAMESGRRAVEELLRDVV</sequence>
<dbReference type="PANTHER" id="PTHR10742">
    <property type="entry name" value="FLAVIN MONOAMINE OXIDASE"/>
    <property type="match status" value="1"/>
</dbReference>
<proteinExistence type="inferred from homology"/>
<comment type="catalytic activity">
    <reaction evidence="6">
        <text>L-tryptophan + O2 = indole-3-acetamide + CO2 + H2O</text>
        <dbReference type="Rhea" id="RHEA:16165"/>
        <dbReference type="ChEBI" id="CHEBI:15377"/>
        <dbReference type="ChEBI" id="CHEBI:15379"/>
        <dbReference type="ChEBI" id="CHEBI:16031"/>
        <dbReference type="ChEBI" id="CHEBI:16526"/>
        <dbReference type="ChEBI" id="CHEBI:57912"/>
        <dbReference type="EC" id="1.13.12.3"/>
    </reaction>
</comment>
<evidence type="ECO:0000256" key="4">
    <source>
        <dbReference type="ARBA" id="ARBA00017871"/>
    </source>
</evidence>
<dbReference type="InterPro" id="IPR002937">
    <property type="entry name" value="Amino_oxidase"/>
</dbReference>
<comment type="similarity">
    <text evidence="2">Belongs to the tryptophan 2-monooxygenase family.</text>
</comment>
<evidence type="ECO:0000256" key="3">
    <source>
        <dbReference type="ARBA" id="ARBA00012535"/>
    </source>
</evidence>
<dbReference type="Pfam" id="PF01593">
    <property type="entry name" value="Amino_oxidase"/>
    <property type="match status" value="1"/>
</dbReference>
<keyword evidence="5" id="KW-0073">Auxin biosynthesis</keyword>
<gene>
    <name evidence="8" type="ORF">FHS57_001252</name>
</gene>
<dbReference type="Gene3D" id="3.90.660.10">
    <property type="match status" value="1"/>
</dbReference>
<keyword evidence="9" id="KW-1185">Reference proteome</keyword>
<dbReference type="EC" id="1.13.12.3" evidence="3"/>
<dbReference type="Gene3D" id="3.50.50.60">
    <property type="entry name" value="FAD/NAD(P)-binding domain"/>
    <property type="match status" value="1"/>
</dbReference>
<dbReference type="Proteomes" id="UP000541352">
    <property type="component" value="Unassembled WGS sequence"/>
</dbReference>
<dbReference type="GO" id="GO:0009851">
    <property type="term" value="P:auxin biosynthetic process"/>
    <property type="evidence" value="ECO:0007669"/>
    <property type="project" value="UniProtKB-KW"/>
</dbReference>
<dbReference type="InterPro" id="IPR050281">
    <property type="entry name" value="Flavin_monoamine_oxidase"/>
</dbReference>
<evidence type="ECO:0000256" key="1">
    <source>
        <dbReference type="ARBA" id="ARBA00004814"/>
    </source>
</evidence>
<comment type="pathway">
    <text evidence="1">Plant hormone metabolism; auxin biosynthesis.</text>
</comment>
<evidence type="ECO:0000256" key="5">
    <source>
        <dbReference type="ARBA" id="ARBA00023070"/>
    </source>
</evidence>
<dbReference type="InterPro" id="IPR036188">
    <property type="entry name" value="FAD/NAD-bd_sf"/>
</dbReference>
<evidence type="ECO:0000256" key="2">
    <source>
        <dbReference type="ARBA" id="ARBA00005833"/>
    </source>
</evidence>
<dbReference type="PRINTS" id="PR00420">
    <property type="entry name" value="RNGMNOXGNASE"/>
</dbReference>
<dbReference type="EMBL" id="JACIBY010000002">
    <property type="protein sequence ID" value="MBB3837258.1"/>
    <property type="molecule type" value="Genomic_DNA"/>
</dbReference>
<name>A0A7W5ZH89_9BACT</name>
<comment type="caution">
    <text evidence="8">The sequence shown here is derived from an EMBL/GenBank/DDBJ whole genome shotgun (WGS) entry which is preliminary data.</text>
</comment>
<reference evidence="8 9" key="1">
    <citation type="submission" date="2020-08" db="EMBL/GenBank/DDBJ databases">
        <title>Genomic Encyclopedia of Type Strains, Phase IV (KMG-IV): sequencing the most valuable type-strain genomes for metagenomic binning, comparative biology and taxonomic classification.</title>
        <authorList>
            <person name="Goeker M."/>
        </authorList>
    </citation>
    <scope>NUCLEOTIDE SEQUENCE [LARGE SCALE GENOMIC DNA]</scope>
    <source>
        <strain evidence="8 9">DSM 17976</strain>
    </source>
</reference>
<evidence type="ECO:0000313" key="9">
    <source>
        <dbReference type="Proteomes" id="UP000541352"/>
    </source>
</evidence>
<dbReference type="RefSeq" id="WP_183972001.1">
    <property type="nucleotide sequence ID" value="NZ_JACIBY010000002.1"/>
</dbReference>
<dbReference type="PANTHER" id="PTHR10742:SF418">
    <property type="entry name" value="AMINE OXIDASE DOMAIN-CONTAINING PROTEIN"/>
    <property type="match status" value="1"/>
</dbReference>
<dbReference type="SUPFAM" id="SSF51905">
    <property type="entry name" value="FAD/NAD(P)-binding domain"/>
    <property type="match status" value="1"/>
</dbReference>
<dbReference type="SUPFAM" id="SSF54373">
    <property type="entry name" value="FAD-linked reductases, C-terminal domain"/>
    <property type="match status" value="1"/>
</dbReference>
<evidence type="ECO:0000256" key="6">
    <source>
        <dbReference type="ARBA" id="ARBA00047321"/>
    </source>
</evidence>
<protein>
    <recommendedName>
        <fullName evidence="4">Tryptophan 2-monooxygenase</fullName>
        <ecNumber evidence="3">1.13.12.3</ecNumber>
    </recommendedName>
</protein>
<feature type="domain" description="Amine oxidase" evidence="7">
    <location>
        <begin position="45"/>
        <end position="452"/>
    </location>
</feature>